<dbReference type="Gene3D" id="2.40.40.10">
    <property type="entry name" value="RlpA-like domain"/>
    <property type="match status" value="1"/>
</dbReference>
<dbReference type="GO" id="GO:0000270">
    <property type="term" value="P:peptidoglycan metabolic process"/>
    <property type="evidence" value="ECO:0007669"/>
    <property type="project" value="UniProtKB-UniRule"/>
</dbReference>
<evidence type="ECO:0000256" key="3">
    <source>
        <dbReference type="HAMAP-Rule" id="MF_02071"/>
    </source>
</evidence>
<dbReference type="CDD" id="cd22268">
    <property type="entry name" value="DPBB_RlpA-like"/>
    <property type="match status" value="1"/>
</dbReference>
<dbReference type="InterPro" id="IPR036908">
    <property type="entry name" value="RlpA-like_sf"/>
</dbReference>
<comment type="similarity">
    <text evidence="3 4">Belongs to the RlpA family.</text>
</comment>
<dbReference type="PANTHER" id="PTHR34183">
    <property type="entry name" value="ENDOLYTIC PEPTIDOGLYCAN TRANSGLYCOSYLASE RLPA"/>
    <property type="match status" value="1"/>
</dbReference>
<feature type="region of interest" description="Disordered" evidence="5">
    <location>
        <begin position="172"/>
        <end position="196"/>
    </location>
</feature>
<evidence type="ECO:0000313" key="8">
    <source>
        <dbReference type="Proteomes" id="UP000239576"/>
    </source>
</evidence>
<comment type="function">
    <text evidence="3">Lytic transglycosylase with a strong preference for naked glycan strands that lack stem peptides.</text>
</comment>
<dbReference type="Proteomes" id="UP000239576">
    <property type="component" value="Unassembled WGS sequence"/>
</dbReference>
<dbReference type="InterPro" id="IPR034718">
    <property type="entry name" value="RlpA"/>
</dbReference>
<evidence type="ECO:0000259" key="6">
    <source>
        <dbReference type="Pfam" id="PF03330"/>
    </source>
</evidence>
<feature type="signal peptide" evidence="3">
    <location>
        <begin position="1"/>
        <end position="31"/>
    </location>
</feature>
<dbReference type="RefSeq" id="WP_106259756.1">
    <property type="nucleotide sequence ID" value="NZ_CAWNSW010000105.1"/>
</dbReference>
<dbReference type="EC" id="4.2.2.-" evidence="3"/>
<dbReference type="SUPFAM" id="SSF50685">
    <property type="entry name" value="Barwin-like endoglucanases"/>
    <property type="match status" value="1"/>
</dbReference>
<evidence type="ECO:0000256" key="4">
    <source>
        <dbReference type="RuleBase" id="RU003495"/>
    </source>
</evidence>
<evidence type="ECO:0000256" key="5">
    <source>
        <dbReference type="SAM" id="MobiDB-lite"/>
    </source>
</evidence>
<dbReference type="GO" id="GO:0071555">
    <property type="term" value="P:cell wall organization"/>
    <property type="evidence" value="ECO:0007669"/>
    <property type="project" value="UniProtKB-KW"/>
</dbReference>
<feature type="compositionally biased region" description="Polar residues" evidence="5">
    <location>
        <begin position="42"/>
        <end position="75"/>
    </location>
</feature>
<name>A0A2T1DVU0_9CYAN</name>
<feature type="domain" description="RlpA-like protein double-psi beta-barrel" evidence="6">
    <location>
        <begin position="321"/>
        <end position="408"/>
    </location>
</feature>
<keyword evidence="3" id="KW-0732">Signal</keyword>
<dbReference type="OrthoDB" id="9779128at2"/>
<dbReference type="HAMAP" id="MF_02071">
    <property type="entry name" value="RlpA"/>
    <property type="match status" value="1"/>
</dbReference>
<dbReference type="Pfam" id="PF03330">
    <property type="entry name" value="DPBB_1"/>
    <property type="match status" value="1"/>
</dbReference>
<dbReference type="GO" id="GO:0008932">
    <property type="term" value="F:lytic endotransglycosylase activity"/>
    <property type="evidence" value="ECO:0007669"/>
    <property type="project" value="UniProtKB-UniRule"/>
</dbReference>
<protein>
    <recommendedName>
        <fullName evidence="3">Probable endolytic peptidoglycan transglycosylase RlpA</fullName>
        <ecNumber evidence="3">4.2.2.-</ecNumber>
    </recommendedName>
</protein>
<organism evidence="7 8">
    <name type="scientific">Stenomitos frigidus ULC18</name>
    <dbReference type="NCBI Taxonomy" id="2107698"/>
    <lineage>
        <taxon>Bacteria</taxon>
        <taxon>Bacillati</taxon>
        <taxon>Cyanobacteriota</taxon>
        <taxon>Cyanophyceae</taxon>
        <taxon>Leptolyngbyales</taxon>
        <taxon>Leptolyngbyaceae</taxon>
        <taxon>Stenomitos</taxon>
    </lineage>
</organism>
<evidence type="ECO:0000256" key="2">
    <source>
        <dbReference type="ARBA" id="ARBA00023316"/>
    </source>
</evidence>
<accession>A0A2T1DVU0</accession>
<keyword evidence="8" id="KW-1185">Reference proteome</keyword>
<dbReference type="PANTHER" id="PTHR34183:SF8">
    <property type="entry name" value="ENDOLYTIC PEPTIDOGLYCAN TRANSGLYCOSYLASE RLPA-RELATED"/>
    <property type="match status" value="1"/>
</dbReference>
<feature type="compositionally biased region" description="Polar residues" evidence="5">
    <location>
        <begin position="174"/>
        <end position="196"/>
    </location>
</feature>
<evidence type="ECO:0000256" key="1">
    <source>
        <dbReference type="ARBA" id="ARBA00023239"/>
    </source>
</evidence>
<sequence length="424" mass="43629" precursor="true">MNQNVISGLTATLFLTTLGLPLASSANPATAVNQLAEAKLDQASNQPPAPQSIQGDVANKVSQQPSQATSKTSGATALKPSLTPDLKLTHAVVKLGEQQSQATNAATSEREVIAKVQAHDLAGRKAATLYVRNLPILTFTSSGKAATTRVKLGSRQLNPGITATAIASAKALEESSTADAPQAATSEPSAQSTSTAPTVLADAALSQSDPVLKAAAIAARINQLNREGVDAKTITVSWSAQAGKAAPQSERYAIKANKTLLAVIDASTVLSGSTRNLETDALQATNRLRRLLGNASPLSSVSGKPNGWSQAAVGSIRQRLSGLASWYGPGFHGNPSASGEAFNQNAMTAAHRTLPFGTQILVTNLDNGRSVVVRINDRGPFSGDRVIDLSTAAARVLGLIQSGVAPVRLDVLDNSARAVTASGK</sequence>
<keyword evidence="2 3" id="KW-0961">Cell wall biogenesis/degradation</keyword>
<dbReference type="AlphaFoldDB" id="A0A2T1DVU0"/>
<proteinExistence type="inferred from homology"/>
<feature type="chain" id="PRO_5015791537" description="Probable endolytic peptidoglycan transglycosylase RlpA" evidence="3">
    <location>
        <begin position="32"/>
        <end position="424"/>
    </location>
</feature>
<dbReference type="EMBL" id="PVWK01000142">
    <property type="protein sequence ID" value="PSB24551.1"/>
    <property type="molecule type" value="Genomic_DNA"/>
</dbReference>
<dbReference type="InterPro" id="IPR009009">
    <property type="entry name" value="RlpA-like_DPBB"/>
</dbReference>
<dbReference type="InterPro" id="IPR012997">
    <property type="entry name" value="RplA"/>
</dbReference>
<keyword evidence="1 3" id="KW-0456">Lyase</keyword>
<reference evidence="7 8" key="2">
    <citation type="submission" date="2018-03" db="EMBL/GenBank/DDBJ databases">
        <title>The ancient ancestry and fast evolution of plastids.</title>
        <authorList>
            <person name="Moore K.R."/>
            <person name="Magnabosco C."/>
            <person name="Momper L."/>
            <person name="Gold D.A."/>
            <person name="Bosak T."/>
            <person name="Fournier G.P."/>
        </authorList>
    </citation>
    <scope>NUCLEOTIDE SEQUENCE [LARGE SCALE GENOMIC DNA]</scope>
    <source>
        <strain evidence="7 8">ULC18</strain>
    </source>
</reference>
<dbReference type="NCBIfam" id="TIGR00413">
    <property type="entry name" value="rlpA"/>
    <property type="match status" value="1"/>
</dbReference>
<comment type="caution">
    <text evidence="7">The sequence shown here is derived from an EMBL/GenBank/DDBJ whole genome shotgun (WGS) entry which is preliminary data.</text>
</comment>
<feature type="region of interest" description="Disordered" evidence="5">
    <location>
        <begin position="41"/>
        <end position="81"/>
    </location>
</feature>
<evidence type="ECO:0000313" key="7">
    <source>
        <dbReference type="EMBL" id="PSB24551.1"/>
    </source>
</evidence>
<reference evidence="8" key="1">
    <citation type="submission" date="2018-02" db="EMBL/GenBank/DDBJ databases">
        <authorList>
            <person name="Moore K."/>
            <person name="Momper L."/>
        </authorList>
    </citation>
    <scope>NUCLEOTIDE SEQUENCE [LARGE SCALE GENOMIC DNA]</scope>
    <source>
        <strain evidence="8">ULC18</strain>
    </source>
</reference>
<gene>
    <name evidence="3" type="primary">rlpA</name>
    <name evidence="7" type="ORF">C7B82_26350</name>
</gene>